<dbReference type="Proteomes" id="UP000590524">
    <property type="component" value="Unassembled WGS sequence"/>
</dbReference>
<feature type="region of interest" description="Disordered" evidence="1">
    <location>
        <begin position="24"/>
        <end position="46"/>
    </location>
</feature>
<proteinExistence type="predicted"/>
<dbReference type="InterPro" id="IPR045465">
    <property type="entry name" value="Trans_reg_dom"/>
</dbReference>
<evidence type="ECO:0000256" key="1">
    <source>
        <dbReference type="SAM" id="MobiDB-lite"/>
    </source>
</evidence>
<feature type="domain" description="Transcriptional regulator-like" evidence="2">
    <location>
        <begin position="41"/>
        <end position="99"/>
    </location>
</feature>
<sequence length="103" mass="11508">MSAAFALFARYFTGDAELPEIRSKRGWEDAMPTPQRRRPRRAGGLSDALGRADIAAEFLRRNRTYRAEHTQMQQRIASGAVAKDAAEAAFARRWGLSFRHGAG</sequence>
<dbReference type="RefSeq" id="WP_380766691.1">
    <property type="nucleotide sequence ID" value="NZ_JBHLYA010000112.1"/>
</dbReference>
<accession>A0A7W6PXV8</accession>
<reference evidence="3 4" key="1">
    <citation type="submission" date="2020-08" db="EMBL/GenBank/DDBJ databases">
        <title>Genomic Encyclopedia of Type Strains, Phase IV (KMG-IV): sequencing the most valuable type-strain genomes for metagenomic binning, comparative biology and taxonomic classification.</title>
        <authorList>
            <person name="Goeker M."/>
        </authorList>
    </citation>
    <scope>NUCLEOTIDE SEQUENCE [LARGE SCALE GENOMIC DNA]</scope>
    <source>
        <strain evidence="3 4">DSM 19371</strain>
    </source>
</reference>
<dbReference type="Pfam" id="PF20109">
    <property type="entry name" value="Trans_reg_dom"/>
    <property type="match status" value="1"/>
</dbReference>
<gene>
    <name evidence="3" type="ORF">GGQ90_003444</name>
</gene>
<dbReference type="EMBL" id="JACIEU010000014">
    <property type="protein sequence ID" value="MBB4149652.1"/>
    <property type="molecule type" value="Genomic_DNA"/>
</dbReference>
<keyword evidence="4" id="KW-1185">Reference proteome</keyword>
<dbReference type="AlphaFoldDB" id="A0A7W6PXV8"/>
<evidence type="ECO:0000313" key="4">
    <source>
        <dbReference type="Proteomes" id="UP000590524"/>
    </source>
</evidence>
<comment type="caution">
    <text evidence="3">The sequence shown here is derived from an EMBL/GenBank/DDBJ whole genome shotgun (WGS) entry which is preliminary data.</text>
</comment>
<evidence type="ECO:0000259" key="2">
    <source>
        <dbReference type="Pfam" id="PF20109"/>
    </source>
</evidence>
<protein>
    <recommendedName>
        <fullName evidence="2">Transcriptional regulator-like domain-containing protein</fullName>
    </recommendedName>
</protein>
<evidence type="ECO:0000313" key="3">
    <source>
        <dbReference type="EMBL" id="MBB4149652.1"/>
    </source>
</evidence>
<name>A0A7W6PXV8_9SPHN</name>
<organism evidence="3 4">
    <name type="scientific">Sphingobium scionense</name>
    <dbReference type="NCBI Taxonomy" id="1404341"/>
    <lineage>
        <taxon>Bacteria</taxon>
        <taxon>Pseudomonadati</taxon>
        <taxon>Pseudomonadota</taxon>
        <taxon>Alphaproteobacteria</taxon>
        <taxon>Sphingomonadales</taxon>
        <taxon>Sphingomonadaceae</taxon>
        <taxon>Sphingobium</taxon>
    </lineage>
</organism>